<protein>
    <submittedName>
        <fullName evidence="3">Jerky-like</fullName>
    </submittedName>
</protein>
<reference evidence="3 4" key="1">
    <citation type="journal article" date="2019" name="Sci. Rep.">
        <title>Orb-weaving spider Araneus ventricosus genome elucidates the spidroin gene catalogue.</title>
        <authorList>
            <person name="Kono N."/>
            <person name="Nakamura H."/>
            <person name="Ohtoshi R."/>
            <person name="Moran D.A.P."/>
            <person name="Shinohara A."/>
            <person name="Yoshida Y."/>
            <person name="Fujiwara M."/>
            <person name="Mori M."/>
            <person name="Tomita M."/>
            <person name="Arakawa K."/>
        </authorList>
    </citation>
    <scope>NUCLEOTIDE SEQUENCE [LARGE SCALE GENOMIC DNA]</scope>
</reference>
<dbReference type="Proteomes" id="UP000499080">
    <property type="component" value="Unassembled WGS sequence"/>
</dbReference>
<name>A0A4Y2PJ50_ARAVE</name>
<dbReference type="InterPro" id="IPR006600">
    <property type="entry name" value="HTH_CenpB_DNA-bd_dom"/>
</dbReference>
<dbReference type="AlphaFoldDB" id="A0A4Y2PJ50"/>
<dbReference type="GO" id="GO:0003677">
    <property type="term" value="F:DNA binding"/>
    <property type="evidence" value="ECO:0007669"/>
    <property type="project" value="UniProtKB-KW"/>
</dbReference>
<gene>
    <name evidence="3" type="primary">JRKL_51</name>
    <name evidence="3" type="ORF">AVEN_218102_1</name>
</gene>
<comment type="caution">
    <text evidence="3">The sequence shown here is derived from an EMBL/GenBank/DDBJ whole genome shotgun (WGS) entry which is preliminary data.</text>
</comment>
<dbReference type="Pfam" id="PF03184">
    <property type="entry name" value="DDE_1"/>
    <property type="match status" value="1"/>
</dbReference>
<dbReference type="PROSITE" id="PS51253">
    <property type="entry name" value="HTH_CENPB"/>
    <property type="match status" value="1"/>
</dbReference>
<evidence type="ECO:0000256" key="1">
    <source>
        <dbReference type="ARBA" id="ARBA00023125"/>
    </source>
</evidence>
<dbReference type="InterPro" id="IPR004875">
    <property type="entry name" value="DDE_SF_endonuclease_dom"/>
</dbReference>
<accession>A0A4Y2PJ50</accession>
<keyword evidence="1" id="KW-0238">DNA-binding</keyword>
<dbReference type="GO" id="GO:0005634">
    <property type="term" value="C:nucleus"/>
    <property type="evidence" value="ECO:0007669"/>
    <property type="project" value="TreeGrafter"/>
</dbReference>
<dbReference type="PANTHER" id="PTHR19303:SF16">
    <property type="entry name" value="JERKY PROTEIN HOMOLOG-LIKE"/>
    <property type="match status" value="1"/>
</dbReference>
<dbReference type="OrthoDB" id="8049557at2759"/>
<sequence length="161" mass="18538">MNLTTDASYLTSWLTKFKKRHGIQQLKICWDGASADAEAAENFVNEFVSLVEAEKLSPEQIYNADETGLFWQYMPRTTSATTDEKDPTGVKDFKERITILGCGNVAGNHKTKLFVIGKLAKLRAFKNVKVFPVIYWSNKRAWLTQQLKNEWFENHFVPETR</sequence>
<dbReference type="PANTHER" id="PTHR19303">
    <property type="entry name" value="TRANSPOSON"/>
    <property type="match status" value="1"/>
</dbReference>
<proteinExistence type="predicted"/>
<dbReference type="EMBL" id="BGPR01011405">
    <property type="protein sequence ID" value="GBN51142.1"/>
    <property type="molecule type" value="Genomic_DNA"/>
</dbReference>
<keyword evidence="4" id="KW-1185">Reference proteome</keyword>
<evidence type="ECO:0000313" key="3">
    <source>
        <dbReference type="EMBL" id="GBN51142.1"/>
    </source>
</evidence>
<organism evidence="3 4">
    <name type="scientific">Araneus ventricosus</name>
    <name type="common">Orbweaver spider</name>
    <name type="synonym">Epeira ventricosa</name>
    <dbReference type="NCBI Taxonomy" id="182803"/>
    <lineage>
        <taxon>Eukaryota</taxon>
        <taxon>Metazoa</taxon>
        <taxon>Ecdysozoa</taxon>
        <taxon>Arthropoda</taxon>
        <taxon>Chelicerata</taxon>
        <taxon>Arachnida</taxon>
        <taxon>Araneae</taxon>
        <taxon>Araneomorphae</taxon>
        <taxon>Entelegynae</taxon>
        <taxon>Araneoidea</taxon>
        <taxon>Araneidae</taxon>
        <taxon>Araneus</taxon>
    </lineage>
</organism>
<evidence type="ECO:0000259" key="2">
    <source>
        <dbReference type="PROSITE" id="PS51253"/>
    </source>
</evidence>
<evidence type="ECO:0000313" key="4">
    <source>
        <dbReference type="Proteomes" id="UP000499080"/>
    </source>
</evidence>
<dbReference type="InterPro" id="IPR050863">
    <property type="entry name" value="CenT-Element_Derived"/>
</dbReference>
<feature type="domain" description="HTH CENPB-type" evidence="2">
    <location>
        <begin position="1"/>
        <end position="27"/>
    </location>
</feature>